<keyword evidence="3" id="KW-1185">Reference proteome</keyword>
<evidence type="ECO:0000256" key="1">
    <source>
        <dbReference type="SAM" id="MobiDB-lite"/>
    </source>
</evidence>
<sequence>MVNDFYFLEEKDGLKPIFHWRKGAKAGFGVAGDEWLVGGNPSAASTQRKWDRPLIKNCTLRDGPDSHTRAKLTVEYNGEQSYMSMFFPIFHVDRQASVQSQRETGNKETQHSHKSAKKAAALPEWRQEARVTSVEAFDLRFLINGDYGPCACRQQRAFPRCRGIEQTAATEERVNPFDPS</sequence>
<organism evidence="2 3">
    <name type="scientific">Channa striata</name>
    <name type="common">Snakehead murrel</name>
    <name type="synonym">Ophicephalus striatus</name>
    <dbReference type="NCBI Taxonomy" id="64152"/>
    <lineage>
        <taxon>Eukaryota</taxon>
        <taxon>Metazoa</taxon>
        <taxon>Chordata</taxon>
        <taxon>Craniata</taxon>
        <taxon>Vertebrata</taxon>
        <taxon>Euteleostomi</taxon>
        <taxon>Actinopterygii</taxon>
        <taxon>Neopterygii</taxon>
        <taxon>Teleostei</taxon>
        <taxon>Neoteleostei</taxon>
        <taxon>Acanthomorphata</taxon>
        <taxon>Anabantaria</taxon>
        <taxon>Anabantiformes</taxon>
        <taxon>Channoidei</taxon>
        <taxon>Channidae</taxon>
        <taxon>Channa</taxon>
    </lineage>
</organism>
<accession>A0AA88IX82</accession>
<feature type="region of interest" description="Disordered" evidence="1">
    <location>
        <begin position="97"/>
        <end position="121"/>
    </location>
</feature>
<reference evidence="2" key="1">
    <citation type="submission" date="2023-07" db="EMBL/GenBank/DDBJ databases">
        <title>Chromosome-level Genome Assembly of Striped Snakehead (Channa striata).</title>
        <authorList>
            <person name="Liu H."/>
        </authorList>
    </citation>
    <scope>NUCLEOTIDE SEQUENCE</scope>
    <source>
        <strain evidence="2">Gz</strain>
        <tissue evidence="2">Muscle</tissue>
    </source>
</reference>
<evidence type="ECO:0000313" key="3">
    <source>
        <dbReference type="Proteomes" id="UP001187415"/>
    </source>
</evidence>
<gene>
    <name evidence="2" type="ORF">Q5P01_022459</name>
</gene>
<evidence type="ECO:0000313" key="2">
    <source>
        <dbReference type="EMBL" id="KAK2822394.1"/>
    </source>
</evidence>
<protein>
    <submittedName>
        <fullName evidence="2">Uncharacterized protein</fullName>
    </submittedName>
</protein>
<comment type="caution">
    <text evidence="2">The sequence shown here is derived from an EMBL/GenBank/DDBJ whole genome shotgun (WGS) entry which is preliminary data.</text>
</comment>
<dbReference type="Proteomes" id="UP001187415">
    <property type="component" value="Unassembled WGS sequence"/>
</dbReference>
<proteinExistence type="predicted"/>
<name>A0AA88IX82_CHASR</name>
<dbReference type="AlphaFoldDB" id="A0AA88IX82"/>
<dbReference type="EMBL" id="JAUPFM010000018">
    <property type="protein sequence ID" value="KAK2822394.1"/>
    <property type="molecule type" value="Genomic_DNA"/>
</dbReference>